<dbReference type="OrthoDB" id="4418812at2759"/>
<evidence type="ECO:0000259" key="6">
    <source>
        <dbReference type="Pfam" id="PF00291"/>
    </source>
</evidence>
<sequence>MAEGAQDITLNFLREACARVRSSPLGVINTPLIPWSQTSLAHPTHGSFHLKLENMQRTGSFKIRGVANQFAQRVSGHFVTMSAGNYGKSFAYACQHYGFTGKVVMPASAPISRSVLIQSLGVDVERVPTSHLMEAVKCCVREDGMTFLHSYDDPHLIAGHASLGFELLEVIPAPDVLVVCCGGGGLLAGVATAVKLSGCEHTKIYGVEPEGACTMYKSLIENKPIGMDSKSIASGLAPPFAGTLTFELCQKYVDQIVLVTDEEIKSAVSTLYKAGFVVEASGAAAFAAVMNKKIPNITNKSVVVVLSGGNIGKDELANFPD</sequence>
<accession>A0A553N1D3</accession>
<dbReference type="GO" id="GO:0003941">
    <property type="term" value="F:L-serine ammonia-lyase activity"/>
    <property type="evidence" value="ECO:0007669"/>
    <property type="project" value="TreeGrafter"/>
</dbReference>
<evidence type="ECO:0000256" key="3">
    <source>
        <dbReference type="ARBA" id="ARBA00023239"/>
    </source>
</evidence>
<dbReference type="InterPro" id="IPR036052">
    <property type="entry name" value="TrpB-like_PALP_sf"/>
</dbReference>
<dbReference type="Pfam" id="PF00291">
    <property type="entry name" value="PALP"/>
    <property type="match status" value="1"/>
</dbReference>
<dbReference type="GO" id="GO:0006565">
    <property type="term" value="P:L-serine catabolic process"/>
    <property type="evidence" value="ECO:0007669"/>
    <property type="project" value="TreeGrafter"/>
</dbReference>
<evidence type="ECO:0000313" key="7">
    <source>
        <dbReference type="EMBL" id="TRY59244.1"/>
    </source>
</evidence>
<dbReference type="GO" id="GO:0006567">
    <property type="term" value="P:L-threonine catabolic process"/>
    <property type="evidence" value="ECO:0007669"/>
    <property type="project" value="TreeGrafter"/>
</dbReference>
<reference evidence="7 8" key="1">
    <citation type="journal article" date="2019" name="Sci. Data">
        <title>Hybrid genome assembly and annotation of Danionella translucida.</title>
        <authorList>
            <person name="Kadobianskyi M."/>
            <person name="Schulze L."/>
            <person name="Schuelke M."/>
            <person name="Judkewitz B."/>
        </authorList>
    </citation>
    <scope>NUCLEOTIDE SEQUENCE [LARGE SCALE GENOMIC DNA]</scope>
    <source>
        <strain evidence="7 8">Bolton</strain>
    </source>
</reference>
<gene>
    <name evidence="7" type="ORF">DNTS_026383</name>
</gene>
<dbReference type="FunFam" id="3.40.50.1100:FF:000132">
    <property type="entry name" value="Predicted protein"/>
    <property type="match status" value="1"/>
</dbReference>
<comment type="cofactor">
    <cofactor evidence="1">
        <name>pyridoxal 5'-phosphate</name>
        <dbReference type="ChEBI" id="CHEBI:597326"/>
    </cofactor>
</comment>
<dbReference type="STRING" id="623744.A0A553N1D3"/>
<dbReference type="PANTHER" id="PTHR48078:SF14">
    <property type="entry name" value="L-SERINE AMMONIA-LYASE"/>
    <property type="match status" value="1"/>
</dbReference>
<keyword evidence="3" id="KW-0456">Lyase</keyword>
<dbReference type="InterPro" id="IPR050147">
    <property type="entry name" value="Ser/Thr_Dehydratase"/>
</dbReference>
<evidence type="ECO:0000256" key="2">
    <source>
        <dbReference type="ARBA" id="ARBA00022898"/>
    </source>
</evidence>
<dbReference type="PANTHER" id="PTHR48078">
    <property type="entry name" value="THREONINE DEHYDRATASE, MITOCHONDRIAL-RELATED"/>
    <property type="match status" value="1"/>
</dbReference>
<evidence type="ECO:0000256" key="5">
    <source>
        <dbReference type="ARBA" id="ARBA00042605"/>
    </source>
</evidence>
<dbReference type="InterPro" id="IPR001926">
    <property type="entry name" value="TrpB-like_PALP"/>
</dbReference>
<keyword evidence="8" id="KW-1185">Reference proteome</keyword>
<keyword evidence="2" id="KW-0663">Pyridoxal phosphate</keyword>
<dbReference type="EMBL" id="SRMA01027137">
    <property type="protein sequence ID" value="TRY59244.1"/>
    <property type="molecule type" value="Genomic_DNA"/>
</dbReference>
<evidence type="ECO:0000256" key="1">
    <source>
        <dbReference type="ARBA" id="ARBA00001933"/>
    </source>
</evidence>
<dbReference type="Proteomes" id="UP000316079">
    <property type="component" value="Unassembled WGS sequence"/>
</dbReference>
<comment type="caution">
    <text evidence="7">The sequence shown here is derived from an EMBL/GenBank/DDBJ whole genome shotgun (WGS) entry which is preliminary data.</text>
</comment>
<organism evidence="7 8">
    <name type="scientific">Danionella cerebrum</name>
    <dbReference type="NCBI Taxonomy" id="2873325"/>
    <lineage>
        <taxon>Eukaryota</taxon>
        <taxon>Metazoa</taxon>
        <taxon>Chordata</taxon>
        <taxon>Craniata</taxon>
        <taxon>Vertebrata</taxon>
        <taxon>Euteleostomi</taxon>
        <taxon>Actinopterygii</taxon>
        <taxon>Neopterygii</taxon>
        <taxon>Teleostei</taxon>
        <taxon>Ostariophysi</taxon>
        <taxon>Cypriniformes</taxon>
        <taxon>Danionidae</taxon>
        <taxon>Danioninae</taxon>
        <taxon>Danionella</taxon>
    </lineage>
</organism>
<name>A0A553N1D3_9TELE</name>
<dbReference type="GO" id="GO:0004794">
    <property type="term" value="F:threonine deaminase activity"/>
    <property type="evidence" value="ECO:0007669"/>
    <property type="project" value="TreeGrafter"/>
</dbReference>
<dbReference type="AlphaFoldDB" id="A0A553N1D3"/>
<proteinExistence type="predicted"/>
<dbReference type="Gene3D" id="3.40.50.1100">
    <property type="match status" value="2"/>
</dbReference>
<feature type="domain" description="Tryptophan synthase beta chain-like PALP" evidence="6">
    <location>
        <begin position="26"/>
        <end position="308"/>
    </location>
</feature>
<evidence type="ECO:0000256" key="4">
    <source>
        <dbReference type="ARBA" id="ARBA00041766"/>
    </source>
</evidence>
<dbReference type="GO" id="GO:0009097">
    <property type="term" value="P:isoleucine biosynthetic process"/>
    <property type="evidence" value="ECO:0007669"/>
    <property type="project" value="TreeGrafter"/>
</dbReference>
<evidence type="ECO:0000313" key="8">
    <source>
        <dbReference type="Proteomes" id="UP000316079"/>
    </source>
</evidence>
<protein>
    <recommendedName>
        <fullName evidence="4">L-serine deaminase</fullName>
    </recommendedName>
    <alternativeName>
        <fullName evidence="5">L-threonine dehydratase</fullName>
    </alternativeName>
</protein>
<dbReference type="SUPFAM" id="SSF53686">
    <property type="entry name" value="Tryptophan synthase beta subunit-like PLP-dependent enzymes"/>
    <property type="match status" value="1"/>
</dbReference>